<dbReference type="Proteomes" id="UP000281549">
    <property type="component" value="Unassembled WGS sequence"/>
</dbReference>
<comment type="subcellular location">
    <subcellularLocation>
        <location evidence="1">Nucleus</location>
        <location evidence="1">Nucleolus</location>
    </subcellularLocation>
</comment>
<dbReference type="EMBL" id="ML005052">
    <property type="protein sequence ID" value="RKP20519.1"/>
    <property type="molecule type" value="Genomic_DNA"/>
</dbReference>
<evidence type="ECO:0000256" key="1">
    <source>
        <dbReference type="ARBA" id="ARBA00004604"/>
    </source>
</evidence>
<gene>
    <name evidence="4" type="ORF">ROZALSC1DRAFT_27995</name>
</gene>
<dbReference type="InterPro" id="IPR039883">
    <property type="entry name" value="Fcf2/DNTTIP2"/>
</dbReference>
<dbReference type="InterPro" id="IPR014810">
    <property type="entry name" value="Fcf2_C"/>
</dbReference>
<reference evidence="5" key="1">
    <citation type="journal article" date="2018" name="Nat. Microbiol.">
        <title>Leveraging single-cell genomics to expand the fungal tree of life.</title>
        <authorList>
            <person name="Ahrendt S.R."/>
            <person name="Quandt C.A."/>
            <person name="Ciobanu D."/>
            <person name="Clum A."/>
            <person name="Salamov A."/>
            <person name="Andreopoulos B."/>
            <person name="Cheng J.F."/>
            <person name="Woyke T."/>
            <person name="Pelin A."/>
            <person name="Henrissat B."/>
            <person name="Reynolds N.K."/>
            <person name="Benny G.L."/>
            <person name="Smith M.E."/>
            <person name="James T.Y."/>
            <person name="Grigoriev I.V."/>
        </authorList>
    </citation>
    <scope>NUCLEOTIDE SEQUENCE [LARGE SCALE GENOMIC DNA]</scope>
    <source>
        <strain evidence="5">CSF55</strain>
    </source>
</reference>
<dbReference type="GO" id="GO:0005730">
    <property type="term" value="C:nucleolus"/>
    <property type="evidence" value="ECO:0007669"/>
    <property type="project" value="UniProtKB-SubCell"/>
</dbReference>
<dbReference type="GO" id="GO:0003723">
    <property type="term" value="F:RNA binding"/>
    <property type="evidence" value="ECO:0007669"/>
    <property type="project" value="TreeGrafter"/>
</dbReference>
<feature type="domain" description="Fcf2 pre-rRNA processing C-terminal" evidence="3">
    <location>
        <begin position="15"/>
        <end position="106"/>
    </location>
</feature>
<dbReference type="PANTHER" id="PTHR21686:SF12">
    <property type="entry name" value="DEOXYNUCLEOTIDYLTRANSFERASE TERMINAL-INTERACTING PROTEIN 2"/>
    <property type="match status" value="1"/>
</dbReference>
<dbReference type="PANTHER" id="PTHR21686">
    <property type="entry name" value="DEOXYNUCLEOTIDYLTRANSFERASE TERMINAL-INTERACTING PROTEIN 2"/>
    <property type="match status" value="1"/>
</dbReference>
<proteinExistence type="predicted"/>
<name>A0A4V1J069_ROZAC</name>
<sequence>MILDLNKSQISSTTKSTEKWASFTPSAMTEQLQKDLTFLGMRSAIDTKHFYKKKTFDPKNTNVQVGKVIPGALDFIRERLYEKKSKGETWVEELMKDKEKRKTIKERMKKVQTVHAGRGKGSYKQFQMKKNKFKF</sequence>
<evidence type="ECO:0000259" key="3">
    <source>
        <dbReference type="Pfam" id="PF08698"/>
    </source>
</evidence>
<evidence type="ECO:0000313" key="4">
    <source>
        <dbReference type="EMBL" id="RKP20519.1"/>
    </source>
</evidence>
<dbReference type="AlphaFoldDB" id="A0A4V1J069"/>
<dbReference type="Pfam" id="PF08698">
    <property type="entry name" value="Fcf2"/>
    <property type="match status" value="1"/>
</dbReference>
<dbReference type="GO" id="GO:0006396">
    <property type="term" value="P:RNA processing"/>
    <property type="evidence" value="ECO:0007669"/>
    <property type="project" value="TreeGrafter"/>
</dbReference>
<organism evidence="4 5">
    <name type="scientific">Rozella allomycis (strain CSF55)</name>
    <dbReference type="NCBI Taxonomy" id="988480"/>
    <lineage>
        <taxon>Eukaryota</taxon>
        <taxon>Fungi</taxon>
        <taxon>Fungi incertae sedis</taxon>
        <taxon>Cryptomycota</taxon>
        <taxon>Cryptomycota incertae sedis</taxon>
        <taxon>Rozella</taxon>
    </lineage>
</organism>
<evidence type="ECO:0000256" key="2">
    <source>
        <dbReference type="ARBA" id="ARBA00023242"/>
    </source>
</evidence>
<accession>A0A4V1J069</accession>
<protein>
    <recommendedName>
        <fullName evidence="3">Fcf2 pre-rRNA processing C-terminal domain-containing protein</fullName>
    </recommendedName>
</protein>
<evidence type="ECO:0000313" key="5">
    <source>
        <dbReference type="Proteomes" id="UP000281549"/>
    </source>
</evidence>
<keyword evidence="2" id="KW-0539">Nucleus</keyword>